<keyword evidence="2" id="KW-0031">Aminopeptidase</keyword>
<evidence type="ECO:0000256" key="5">
    <source>
        <dbReference type="SAM" id="MobiDB-lite"/>
    </source>
</evidence>
<dbReference type="PANTHER" id="PTHR11963:SF48">
    <property type="entry name" value="DIPEPTIDASE B, ISOFORM A"/>
    <property type="match status" value="1"/>
</dbReference>
<dbReference type="PROSITE" id="PS00631">
    <property type="entry name" value="CYTOSOL_AP"/>
    <property type="match status" value="1"/>
</dbReference>
<keyword evidence="4" id="KW-0378">Hydrolase</keyword>
<dbReference type="Gene3D" id="3.40.630.10">
    <property type="entry name" value="Zn peptidases"/>
    <property type="match status" value="1"/>
</dbReference>
<sequence>MSEFCRNKGTVGTQLVAVTSLDTPDFDSIILVASPNQQISSPILSKTISAAIELDPSLKTEIAILAITLPAKRLVYSPTGELDPDYDDVRVFKNAAGAAIKRALKAQSKSPLLIIEKDSNFKLSQLVTLLGALESLYTPIQVREHDPSKTYKVDRLGVWTEDFNETVKLIELAKILETGRRVACDIGDADPERMSPPRVEEYIKDLFKNSSIKLNVISDIQQLTKEYPLFEAVNRAASCQERHQGRIIFLEYQPPESAKETLFLVGKGVTYDTGGCDVKIGGNMLGMSRDKCGAAAVIGFLQIVNLLQPKNIRVVAGVGLVRNSIGSNSYVADEVITARSGERVRIINTDAEGRMIMADILCKFKEEALTSSNPHLFTIATLTGHAYLTVGLGYSIVVDNGPAYKVGHCRRLQEASEEIGDPFEISTLRKVDISSHRGVAEGDTVIQGQPKPSSQSQRGHQGPVGFLLLASGLINHGSGSATPIKYSHFDIAASAGNLPSPATGSPVLALAKAYILS</sequence>
<organism evidence="7 8">
    <name type="scientific">Hypothenemus hampei</name>
    <name type="common">Coffee berry borer</name>
    <dbReference type="NCBI Taxonomy" id="57062"/>
    <lineage>
        <taxon>Eukaryota</taxon>
        <taxon>Metazoa</taxon>
        <taxon>Ecdysozoa</taxon>
        <taxon>Arthropoda</taxon>
        <taxon>Hexapoda</taxon>
        <taxon>Insecta</taxon>
        <taxon>Pterygota</taxon>
        <taxon>Neoptera</taxon>
        <taxon>Endopterygota</taxon>
        <taxon>Coleoptera</taxon>
        <taxon>Polyphaga</taxon>
        <taxon>Cucujiformia</taxon>
        <taxon>Curculionidae</taxon>
        <taxon>Scolytinae</taxon>
        <taxon>Hypothenemus</taxon>
    </lineage>
</organism>
<dbReference type="GO" id="GO:0004177">
    <property type="term" value="F:aminopeptidase activity"/>
    <property type="evidence" value="ECO:0007669"/>
    <property type="project" value="UniProtKB-KW"/>
</dbReference>
<evidence type="ECO:0000259" key="6">
    <source>
        <dbReference type="PROSITE" id="PS00631"/>
    </source>
</evidence>
<proteinExistence type="inferred from homology"/>
<evidence type="ECO:0000256" key="4">
    <source>
        <dbReference type="ARBA" id="ARBA00022801"/>
    </source>
</evidence>
<feature type="region of interest" description="Disordered" evidence="5">
    <location>
        <begin position="441"/>
        <end position="460"/>
    </location>
</feature>
<evidence type="ECO:0000256" key="2">
    <source>
        <dbReference type="ARBA" id="ARBA00022438"/>
    </source>
</evidence>
<comment type="caution">
    <text evidence="7">The sequence shown here is derived from an EMBL/GenBank/DDBJ whole genome shotgun (WGS) entry which is preliminary data.</text>
</comment>
<dbReference type="Proteomes" id="UP001566132">
    <property type="component" value="Unassembled WGS sequence"/>
</dbReference>
<evidence type="ECO:0000256" key="3">
    <source>
        <dbReference type="ARBA" id="ARBA00022670"/>
    </source>
</evidence>
<keyword evidence="3" id="KW-0645">Protease</keyword>
<dbReference type="InterPro" id="IPR000819">
    <property type="entry name" value="Peptidase_M17_C"/>
</dbReference>
<accession>A0ABD1ENG3</accession>
<reference evidence="7 8" key="1">
    <citation type="submission" date="2024-05" db="EMBL/GenBank/DDBJ databases">
        <title>Genetic variation in Jamaican populations of the coffee berry borer (Hypothenemus hampei).</title>
        <authorList>
            <person name="Errbii M."/>
            <person name="Myrie A."/>
        </authorList>
    </citation>
    <scope>NUCLEOTIDE SEQUENCE [LARGE SCALE GENOMIC DNA]</scope>
    <source>
        <strain evidence="7">JA-Hopewell-2020-01-JO</strain>
        <tissue evidence="7">Whole body</tissue>
    </source>
</reference>
<dbReference type="SUPFAM" id="SSF53187">
    <property type="entry name" value="Zn-dependent exopeptidases"/>
    <property type="match status" value="1"/>
</dbReference>
<name>A0ABD1ENG3_HYPHA</name>
<dbReference type="GO" id="GO:0006508">
    <property type="term" value="P:proteolysis"/>
    <property type="evidence" value="ECO:0007669"/>
    <property type="project" value="UniProtKB-KW"/>
</dbReference>
<gene>
    <name evidence="7" type="ORF">ABEB36_008913</name>
</gene>
<dbReference type="Pfam" id="PF00883">
    <property type="entry name" value="Peptidase_M17"/>
    <property type="match status" value="1"/>
</dbReference>
<dbReference type="EMBL" id="JBDJPC010000006">
    <property type="protein sequence ID" value="KAL1498053.1"/>
    <property type="molecule type" value="Genomic_DNA"/>
</dbReference>
<keyword evidence="8" id="KW-1185">Reference proteome</keyword>
<dbReference type="PRINTS" id="PR00481">
    <property type="entry name" value="LAMNOPPTDASE"/>
</dbReference>
<evidence type="ECO:0000313" key="8">
    <source>
        <dbReference type="Proteomes" id="UP001566132"/>
    </source>
</evidence>
<protein>
    <recommendedName>
        <fullName evidence="6">Cytosol aminopeptidase domain-containing protein</fullName>
    </recommendedName>
</protein>
<feature type="compositionally biased region" description="Polar residues" evidence="5">
    <location>
        <begin position="446"/>
        <end position="459"/>
    </location>
</feature>
<dbReference type="InterPro" id="IPR011356">
    <property type="entry name" value="Leucine_aapep/pepB"/>
</dbReference>
<evidence type="ECO:0000313" key="7">
    <source>
        <dbReference type="EMBL" id="KAL1498053.1"/>
    </source>
</evidence>
<dbReference type="PANTHER" id="PTHR11963">
    <property type="entry name" value="LEUCINE AMINOPEPTIDASE-RELATED"/>
    <property type="match status" value="1"/>
</dbReference>
<comment type="similarity">
    <text evidence="1">Belongs to the peptidase M17 family.</text>
</comment>
<feature type="domain" description="Cytosol aminopeptidase" evidence="6">
    <location>
        <begin position="348"/>
        <end position="355"/>
    </location>
</feature>
<dbReference type="AlphaFoldDB" id="A0ABD1ENG3"/>
<evidence type="ECO:0000256" key="1">
    <source>
        <dbReference type="ARBA" id="ARBA00009528"/>
    </source>
</evidence>